<evidence type="ECO:0000256" key="16">
    <source>
        <dbReference type="ARBA" id="ARBA00023285"/>
    </source>
</evidence>
<keyword evidence="9" id="KW-0479">Metal-binding</keyword>
<comment type="catalytic activity">
    <reaction evidence="21">
        <text>[(1-&gt;4)-N-acetyl-beta-D-glucosaminyl](n) + n H2O = chitosan + n acetate</text>
        <dbReference type="Rhea" id="RHEA:10464"/>
        <dbReference type="Rhea" id="RHEA-COMP:9593"/>
        <dbReference type="Rhea" id="RHEA-COMP:9597"/>
        <dbReference type="ChEBI" id="CHEBI:15377"/>
        <dbReference type="ChEBI" id="CHEBI:17029"/>
        <dbReference type="ChEBI" id="CHEBI:30089"/>
        <dbReference type="ChEBI" id="CHEBI:57704"/>
        <dbReference type="EC" id="3.5.1.41"/>
    </reaction>
    <physiologicalReaction direction="left-to-right" evidence="21">
        <dbReference type="Rhea" id="RHEA:10465"/>
    </physiologicalReaction>
</comment>
<dbReference type="GO" id="GO:0098552">
    <property type="term" value="C:side of membrane"/>
    <property type="evidence" value="ECO:0007669"/>
    <property type="project" value="UniProtKB-KW"/>
</dbReference>
<dbReference type="SUPFAM" id="SSF88713">
    <property type="entry name" value="Glycoside hydrolase/deacetylase"/>
    <property type="match status" value="1"/>
</dbReference>
<dbReference type="Proteomes" id="UP000053664">
    <property type="component" value="Unassembled WGS sequence"/>
</dbReference>
<evidence type="ECO:0000313" key="25">
    <source>
        <dbReference type="EMBL" id="EPQ27975.1"/>
    </source>
</evidence>
<dbReference type="GO" id="GO:0009272">
    <property type="term" value="P:fungal-type cell wall biogenesis"/>
    <property type="evidence" value="ECO:0007669"/>
    <property type="project" value="UniProtKB-ARBA"/>
</dbReference>
<dbReference type="FunFam" id="3.20.20.370:FF:000004">
    <property type="entry name" value="Related to Chitin deacetylase"/>
    <property type="match status" value="1"/>
</dbReference>
<dbReference type="GO" id="GO:0004099">
    <property type="term" value="F:chitin deacetylase activity"/>
    <property type="evidence" value="ECO:0007669"/>
    <property type="project" value="UniProtKB-EC"/>
</dbReference>
<feature type="chain" id="PRO_5001603401" description="chitin deacetylase" evidence="23">
    <location>
        <begin position="21"/>
        <end position="447"/>
    </location>
</feature>
<sequence>MVKFTSAALCAALAVASASAHMSPVRRQAATSTFTGTLAPSVSSIVATIKSGEGNPTATQPLYSTASPGAKNPQITNAPALPDAKQITIANFPPLDALPPTDSPQVQAWIKEIDWSKVPSVPSTVDAASCSGNPNNLKAAGADGNCWWTCGGCTRDTDITTCPTKNTWGLSYDDGPSPYTPQLLEYLNEHQLKSTFFVVGSRVLSRPEMLQLEYSAGHQISVHTWSHPSLTMLTNEQIVAELGWTREVIRQTIGVSPNTMRPPYGDIDDRVRAISNQMGLTPIIWTSAPGGGNYDTNDWKIGAGTVSAAEVVSTFEGILKNAPNLDTGYIVLAHDLYQQSVELATEVVLPFAQSMNPKQNLMPIIQCLNKPAGDAYVETNRNITGSQATATASGSAAVKSGSSGSNGAAGAQSTSKSASGSSSGAAASLQAPLVLLGCTLLGAALLF</sequence>
<evidence type="ECO:0000256" key="19">
    <source>
        <dbReference type="ARBA" id="ARBA00023326"/>
    </source>
</evidence>
<dbReference type="GO" id="GO:0046872">
    <property type="term" value="F:metal ion binding"/>
    <property type="evidence" value="ECO:0007669"/>
    <property type="project" value="UniProtKB-KW"/>
</dbReference>
<accession>A0A061H7I3</accession>
<dbReference type="GO" id="GO:0006032">
    <property type="term" value="P:chitin catabolic process"/>
    <property type="evidence" value="ECO:0007669"/>
    <property type="project" value="UniProtKB-KW"/>
</dbReference>
<evidence type="ECO:0000259" key="24">
    <source>
        <dbReference type="PROSITE" id="PS51677"/>
    </source>
</evidence>
<dbReference type="Pfam" id="PF01522">
    <property type="entry name" value="Polysacc_deac_1"/>
    <property type="match status" value="1"/>
</dbReference>
<keyword evidence="18" id="KW-0961">Cell wall biogenesis/degradation</keyword>
<dbReference type="eggNOG" id="ENOG502QRIP">
    <property type="taxonomic scope" value="Eukaryota"/>
</dbReference>
<dbReference type="GO" id="GO:0000272">
    <property type="term" value="P:polysaccharide catabolic process"/>
    <property type="evidence" value="ECO:0007669"/>
    <property type="project" value="UniProtKB-KW"/>
</dbReference>
<dbReference type="OrthoDB" id="407355at2759"/>
<protein>
    <recommendedName>
        <fullName evidence="20">chitin deacetylase</fullName>
        <ecNumber evidence="20">3.5.1.41</ecNumber>
    </recommendedName>
</protein>
<evidence type="ECO:0000256" key="20">
    <source>
        <dbReference type="ARBA" id="ARBA00024056"/>
    </source>
</evidence>
<dbReference type="PANTHER" id="PTHR10587">
    <property type="entry name" value="GLYCOSYL TRANSFERASE-RELATED"/>
    <property type="match status" value="1"/>
</dbReference>
<dbReference type="Gene3D" id="3.20.20.370">
    <property type="entry name" value="Glycoside hydrolase/deacetylase"/>
    <property type="match status" value="1"/>
</dbReference>
<dbReference type="HOGENOM" id="CLU_030200_2_1_1"/>
<keyword evidence="7" id="KW-0964">Secreted</keyword>
<dbReference type="CDD" id="cd10952">
    <property type="entry name" value="CE4_MrCDA_like"/>
    <property type="match status" value="1"/>
</dbReference>
<evidence type="ECO:0000256" key="11">
    <source>
        <dbReference type="ARBA" id="ARBA00022801"/>
    </source>
</evidence>
<evidence type="ECO:0000256" key="1">
    <source>
        <dbReference type="ARBA" id="ARBA00001941"/>
    </source>
</evidence>
<keyword evidence="15" id="KW-0119">Carbohydrate metabolism</keyword>
<evidence type="ECO:0000256" key="13">
    <source>
        <dbReference type="ARBA" id="ARBA00023136"/>
    </source>
</evidence>
<keyword evidence="6" id="KW-0134">Cell wall</keyword>
<dbReference type="InterPro" id="IPR011330">
    <property type="entry name" value="Glyco_hydro/deAcase_b/a-brl"/>
</dbReference>
<evidence type="ECO:0000256" key="8">
    <source>
        <dbReference type="ARBA" id="ARBA00022622"/>
    </source>
</evidence>
<keyword evidence="17" id="KW-0449">Lipoprotein</keyword>
<comment type="subcellular location">
    <subcellularLocation>
        <location evidence="3">Cell membrane</location>
        <topology evidence="3">Lipid-anchor</topology>
        <topology evidence="3">GPI-anchor</topology>
    </subcellularLocation>
    <subcellularLocation>
        <location evidence="2">Secreted</location>
        <location evidence="2">Cell wall</location>
    </subcellularLocation>
</comment>
<comment type="similarity">
    <text evidence="4">Belongs to the polysaccharide deacetylase family.</text>
</comment>
<keyword evidence="13" id="KW-0472">Membrane</keyword>
<name>A0A061H7I3_9BASI</name>
<keyword evidence="16" id="KW-0170">Cobalt</keyword>
<evidence type="ECO:0000256" key="3">
    <source>
        <dbReference type="ARBA" id="ARBA00004609"/>
    </source>
</evidence>
<evidence type="ECO:0000256" key="15">
    <source>
        <dbReference type="ARBA" id="ARBA00023277"/>
    </source>
</evidence>
<gene>
    <name evidence="25" type="ORF">PFL1_04302</name>
</gene>
<evidence type="ECO:0000256" key="12">
    <source>
        <dbReference type="ARBA" id="ARBA00023024"/>
    </source>
</evidence>
<evidence type="ECO:0000256" key="7">
    <source>
        <dbReference type="ARBA" id="ARBA00022525"/>
    </source>
</evidence>
<evidence type="ECO:0000256" key="5">
    <source>
        <dbReference type="ARBA" id="ARBA00022475"/>
    </source>
</evidence>
<organism evidence="25 26">
    <name type="scientific">Pseudozyma flocculosa PF-1</name>
    <dbReference type="NCBI Taxonomy" id="1277687"/>
    <lineage>
        <taxon>Eukaryota</taxon>
        <taxon>Fungi</taxon>
        <taxon>Dikarya</taxon>
        <taxon>Basidiomycota</taxon>
        <taxon>Ustilaginomycotina</taxon>
        <taxon>Ustilaginomycetes</taxon>
        <taxon>Ustilaginales</taxon>
        <taxon>Ustilaginaceae</taxon>
        <taxon>Pseudozyma</taxon>
    </lineage>
</organism>
<evidence type="ECO:0000256" key="18">
    <source>
        <dbReference type="ARBA" id="ARBA00023316"/>
    </source>
</evidence>
<proteinExistence type="inferred from homology"/>
<evidence type="ECO:0000256" key="2">
    <source>
        <dbReference type="ARBA" id="ARBA00004191"/>
    </source>
</evidence>
<evidence type="ECO:0000256" key="6">
    <source>
        <dbReference type="ARBA" id="ARBA00022512"/>
    </source>
</evidence>
<dbReference type="GeneID" id="19318407"/>
<dbReference type="GO" id="GO:0005886">
    <property type="term" value="C:plasma membrane"/>
    <property type="evidence" value="ECO:0007669"/>
    <property type="project" value="UniProtKB-SubCell"/>
</dbReference>
<keyword evidence="8" id="KW-0336">GPI-anchor</keyword>
<dbReference type="AlphaFoldDB" id="A0A061H7I3"/>
<keyword evidence="19" id="KW-0624">Polysaccharide degradation</keyword>
<evidence type="ECO:0000256" key="9">
    <source>
        <dbReference type="ARBA" id="ARBA00022723"/>
    </source>
</evidence>
<keyword evidence="5" id="KW-1003">Cell membrane</keyword>
<feature type="signal peptide" evidence="23">
    <location>
        <begin position="1"/>
        <end position="20"/>
    </location>
</feature>
<reference evidence="25 26" key="1">
    <citation type="journal article" date="2013" name="Plant Cell">
        <title>The transition from a phytopathogenic smut ancestor to an anamorphic biocontrol agent deciphered by comparative whole-genome analysis.</title>
        <authorList>
            <person name="Lefebvre F."/>
            <person name="Joly D.L."/>
            <person name="Labbe C."/>
            <person name="Teichmann B."/>
            <person name="Linning R."/>
            <person name="Belzile F."/>
            <person name="Bakkeren G."/>
            <person name="Belanger R.R."/>
        </authorList>
    </citation>
    <scope>NUCLEOTIDE SEQUENCE [LARGE SCALE GENOMIC DNA]</scope>
    <source>
        <strain evidence="25 26">PF-1</strain>
    </source>
</reference>
<evidence type="ECO:0000313" key="26">
    <source>
        <dbReference type="Proteomes" id="UP000053664"/>
    </source>
</evidence>
<dbReference type="EMBL" id="KE361636">
    <property type="protein sequence ID" value="EPQ27975.1"/>
    <property type="molecule type" value="Genomic_DNA"/>
</dbReference>
<dbReference type="InterPro" id="IPR050248">
    <property type="entry name" value="Polysacc_deacetylase_ArnD"/>
</dbReference>
<keyword evidence="10 23" id="KW-0732">Signal</keyword>
<feature type="region of interest" description="Disordered" evidence="22">
    <location>
        <begin position="56"/>
        <end position="78"/>
    </location>
</feature>
<dbReference type="RefSeq" id="XP_007880019.1">
    <property type="nucleotide sequence ID" value="XM_007881828.1"/>
</dbReference>
<feature type="compositionally biased region" description="Polar residues" evidence="22">
    <location>
        <begin position="56"/>
        <end position="77"/>
    </location>
</feature>
<evidence type="ECO:0000256" key="23">
    <source>
        <dbReference type="SAM" id="SignalP"/>
    </source>
</evidence>
<evidence type="ECO:0000256" key="14">
    <source>
        <dbReference type="ARBA" id="ARBA00023180"/>
    </source>
</evidence>
<dbReference type="KEGG" id="pfp:PFL1_04302"/>
<comment type="cofactor">
    <cofactor evidence="1">
        <name>Co(2+)</name>
        <dbReference type="ChEBI" id="CHEBI:48828"/>
    </cofactor>
</comment>
<evidence type="ECO:0000256" key="21">
    <source>
        <dbReference type="ARBA" id="ARBA00048494"/>
    </source>
</evidence>
<evidence type="ECO:0000256" key="10">
    <source>
        <dbReference type="ARBA" id="ARBA00022729"/>
    </source>
</evidence>
<evidence type="ECO:0000256" key="4">
    <source>
        <dbReference type="ARBA" id="ARBA00010973"/>
    </source>
</evidence>
<evidence type="ECO:0000256" key="22">
    <source>
        <dbReference type="SAM" id="MobiDB-lite"/>
    </source>
</evidence>
<keyword evidence="11" id="KW-0378">Hydrolase</keyword>
<dbReference type="InterPro" id="IPR002509">
    <property type="entry name" value="NODB_dom"/>
</dbReference>
<dbReference type="GO" id="GO:0071555">
    <property type="term" value="P:cell wall organization"/>
    <property type="evidence" value="ECO:0007669"/>
    <property type="project" value="UniProtKB-KW"/>
</dbReference>
<dbReference type="EC" id="3.5.1.41" evidence="20"/>
<keyword evidence="14" id="KW-0325">Glycoprotein</keyword>
<dbReference type="PANTHER" id="PTHR10587:SF133">
    <property type="entry name" value="CHITIN DEACETYLASE 1-RELATED"/>
    <property type="match status" value="1"/>
</dbReference>
<feature type="domain" description="NodB homology" evidence="24">
    <location>
        <begin position="166"/>
        <end position="360"/>
    </location>
</feature>
<dbReference type="PROSITE" id="PS51677">
    <property type="entry name" value="NODB"/>
    <property type="match status" value="1"/>
</dbReference>
<evidence type="ECO:0000256" key="17">
    <source>
        <dbReference type="ARBA" id="ARBA00023288"/>
    </source>
</evidence>
<keyword evidence="12" id="KW-0146">Chitin degradation</keyword>